<dbReference type="AlphaFoldDB" id="A0A1H8YR17"/>
<dbReference type="RefSeq" id="WP_091629735.1">
    <property type="nucleotide sequence ID" value="NZ_FOEF01000047.1"/>
</dbReference>
<dbReference type="EMBL" id="FOEF01000047">
    <property type="protein sequence ID" value="SEP54441.1"/>
    <property type="molecule type" value="Genomic_DNA"/>
</dbReference>
<proteinExistence type="predicted"/>
<protein>
    <submittedName>
        <fullName evidence="1">Uncharacterized protein</fullName>
    </submittedName>
</protein>
<accession>A0A1H8YR17</accession>
<dbReference type="OrthoDB" id="5194920at2"/>
<keyword evidence="2" id="KW-1185">Reference proteome</keyword>
<gene>
    <name evidence="1" type="ORF">SAMN04489732_14717</name>
</gene>
<reference evidence="1 2" key="1">
    <citation type="submission" date="2016-10" db="EMBL/GenBank/DDBJ databases">
        <authorList>
            <person name="de Groot N.N."/>
        </authorList>
    </citation>
    <scope>NUCLEOTIDE SEQUENCE [LARGE SCALE GENOMIC DNA]</scope>
    <source>
        <strain evidence="1 2">DSM 44993</strain>
    </source>
</reference>
<evidence type="ECO:0000313" key="2">
    <source>
        <dbReference type="Proteomes" id="UP000198582"/>
    </source>
</evidence>
<evidence type="ECO:0000313" key="1">
    <source>
        <dbReference type="EMBL" id="SEP54441.1"/>
    </source>
</evidence>
<sequence>MTMSSTRDPDTFCTYRHEQAGVYVTVYRDGLTASDRTGTSERHHLLTVNGLVTTGARPTLQPLPQAAQMYLPSPEAPAVWLVREPHRTIIVPASILVDGMPDLTGWIFGGNFAYRADEQYHALVGFDAAVQIHDHRES</sequence>
<organism evidence="1 2">
    <name type="scientific">Amycolatopsis saalfeldensis</name>
    <dbReference type="NCBI Taxonomy" id="394193"/>
    <lineage>
        <taxon>Bacteria</taxon>
        <taxon>Bacillati</taxon>
        <taxon>Actinomycetota</taxon>
        <taxon>Actinomycetes</taxon>
        <taxon>Pseudonocardiales</taxon>
        <taxon>Pseudonocardiaceae</taxon>
        <taxon>Amycolatopsis</taxon>
    </lineage>
</organism>
<name>A0A1H8YR17_9PSEU</name>
<dbReference type="Proteomes" id="UP000198582">
    <property type="component" value="Unassembled WGS sequence"/>
</dbReference>